<gene>
    <name evidence="3" type="ORF">M9Y10_044141</name>
</gene>
<dbReference type="PANTHER" id="PTHR48007">
    <property type="entry name" value="LEUCINE-RICH REPEAT RECEPTOR-LIKE PROTEIN KINASE PXC1"/>
    <property type="match status" value="1"/>
</dbReference>
<dbReference type="Proteomes" id="UP001470230">
    <property type="component" value="Unassembled WGS sequence"/>
</dbReference>
<feature type="domain" description="Protein kinase" evidence="2">
    <location>
        <begin position="458"/>
        <end position="745"/>
    </location>
</feature>
<feature type="compositionally biased region" description="Acidic residues" evidence="1">
    <location>
        <begin position="2123"/>
        <end position="2144"/>
    </location>
</feature>
<accession>A0ABR2K288</accession>
<dbReference type="Pfam" id="PF07714">
    <property type="entry name" value="PK_Tyr_Ser-Thr"/>
    <property type="match status" value="2"/>
</dbReference>
<organism evidence="3 4">
    <name type="scientific">Tritrichomonas musculus</name>
    <dbReference type="NCBI Taxonomy" id="1915356"/>
    <lineage>
        <taxon>Eukaryota</taxon>
        <taxon>Metamonada</taxon>
        <taxon>Parabasalia</taxon>
        <taxon>Tritrichomonadida</taxon>
        <taxon>Tritrichomonadidae</taxon>
        <taxon>Tritrichomonas</taxon>
    </lineage>
</organism>
<name>A0ABR2K288_9EUKA</name>
<dbReference type="EMBL" id="JAPFFF010000008">
    <property type="protein sequence ID" value="KAK8885013.1"/>
    <property type="molecule type" value="Genomic_DNA"/>
</dbReference>
<dbReference type="Gene3D" id="1.10.510.10">
    <property type="entry name" value="Transferase(Phosphotransferase) domain 1"/>
    <property type="match status" value="2"/>
</dbReference>
<dbReference type="InterPro" id="IPR046959">
    <property type="entry name" value="PRK1-6/SRF4-like"/>
</dbReference>
<dbReference type="InterPro" id="IPR001245">
    <property type="entry name" value="Ser-Thr/Tyr_kinase_cat_dom"/>
</dbReference>
<evidence type="ECO:0000256" key="1">
    <source>
        <dbReference type="SAM" id="MobiDB-lite"/>
    </source>
</evidence>
<evidence type="ECO:0000259" key="2">
    <source>
        <dbReference type="PROSITE" id="PS50011"/>
    </source>
</evidence>
<protein>
    <recommendedName>
        <fullName evidence="2">Protein kinase domain-containing protein</fullName>
    </recommendedName>
</protein>
<dbReference type="PROSITE" id="PS50011">
    <property type="entry name" value="PROTEIN_KINASE_DOM"/>
    <property type="match status" value="2"/>
</dbReference>
<feature type="domain" description="Protein kinase" evidence="2">
    <location>
        <begin position="1291"/>
        <end position="1580"/>
    </location>
</feature>
<dbReference type="InterPro" id="IPR000719">
    <property type="entry name" value="Prot_kinase_dom"/>
</dbReference>
<feature type="region of interest" description="Disordered" evidence="1">
    <location>
        <begin position="2104"/>
        <end position="2144"/>
    </location>
</feature>
<evidence type="ECO:0000313" key="4">
    <source>
        <dbReference type="Proteomes" id="UP001470230"/>
    </source>
</evidence>
<reference evidence="3 4" key="1">
    <citation type="submission" date="2024-04" db="EMBL/GenBank/DDBJ databases">
        <title>Tritrichomonas musculus Genome.</title>
        <authorList>
            <person name="Alves-Ferreira E."/>
            <person name="Grigg M."/>
            <person name="Lorenzi H."/>
            <person name="Galac M."/>
        </authorList>
    </citation>
    <scope>NUCLEOTIDE SEQUENCE [LARGE SCALE GENOMIC DNA]</scope>
    <source>
        <strain evidence="3 4">EAF2021</strain>
    </source>
</reference>
<dbReference type="PANTHER" id="PTHR48007:SF4">
    <property type="entry name" value="LEUCINE-RICH REPEAT RECEPTOR-LIKE PROTEIN KINASE PXC1"/>
    <property type="match status" value="1"/>
</dbReference>
<dbReference type="SMART" id="SM00220">
    <property type="entry name" value="S_TKc"/>
    <property type="match status" value="1"/>
</dbReference>
<keyword evidence="4" id="KW-1185">Reference proteome</keyword>
<sequence length="2144" mass="252701">MYPDDSNETEQYLNDSGIIQIDLINNYGSKLFSPILNLNVDKLLPQTEINNSSFNIDTDEINAQFYEIYKYSSDFNRDVFVLTSPKETEEGNENGKENQKKSMQIIHNIFNKLEEANVCFQENLYYIIEEISTKISKKVFFDNINNLEVKFKEYKNKVFQFKKKNYINFFIEEFKADGQSKKDGEFETDINDLTDIIYDINYILIMILFFMTSTKFFYNQLQIFFKSFLSIALFTNTRTNIENQKKQFISFCKDILKFFLDKLNKKFQTDGKKYDLKQYIKDYFSTLNEEAINDIFTDLLKIQKSESQDKFVMPKTTDIFYSTLLSIANHHIPFEPKVIVKLVETIIQYYQNFLSASTITKIYIDFIQIFTYNGTFAEIIEMLINSKKFYSVDILYQIIIDNLICQKQISENFFKEKTLYDEPFTSNDQEKTRYKYYDIKSQPAEFTETFFSFTPMINKDLEFYGRISYHPSMKKECIDREKNIFRRKYLQADMNLFENEKEDAKFIIKMHDEDSKSSIIPYFPLGTISLAMPNYINIRKNDKKGSNSNSNSNSSDVSDNKLSLTIVDKIVIIMEIADALKGLHKNDLFHGNLWNQSVYLSAKKDAYLTFFSYQKNSEFNDTKAKGPLYYRAPEKLDEEDKFDDSLHDETYISYQKKGDIYSFGVLIHAILTEVKPENMFGNCSRDLRVKIIRDDYSNFIFKCGFNECFEDDLISEFKPIILRCMDKTPDDRFTIDKLIESIKELQIYKDNKEEIEFRIKNATNSSEYKCTLADIVKCVYRGSTSCTDLIQKLITEHLNDDKFQLKIDDDIIQKIYEAFNIKNDDKLSLKVDEGIIQSDSLNNYGTKLFSPILNLKVDKLLPQTESNNSPSIINTNYINKQFNTLFKYSRDFNRDVFVLTSPKETEEGNENGKENQKKSMQIIHNIFNKLEEANVCFQENIYYMTEEFSTEVYFENVNDLEIKFTEYTNKVSQFIKKNYVNIFIKEFTTDGQSKKDGQSKIDEFKADIDELSNIIYDINYKLIMILFFMTSAKYFYNQLQTFFKSFLSIALFTHTETNIESQKKQFISLCKERISFFSSKLDKKFQTDGEKHDLKQYIKDYFSTLNEEAINGIFTNLLKKVEFVDINKKDDKSKIQKSESQDKFVMPKTTDIFYSTLLSIANHHIPFEPKVIVKLVETIIQYYQNFLSASTITKIYIDFIQIFTYNGTFAEIIEMLINSKKFYSVDILYQIIIDNLICQKQISENFFKEKTLYDEPFTSNDQEKTRYKYYDIKSQPAEFTETFFSFTPMINKDLEFYGRISYHPSMKKECIDREKSIFRRKYLQADMNLFENEKEDAKFIIKMHDEDSKSSIIPYFPLGTISLAMPNYINIRKNDKKGSNSNSNSNSNSSDVSDNKLSLTIVDKIVIIMEIADALKGLHKNDLFHGNLWNQSVYLSAKKDAYLTFFSYQKNSEFNDTKAKGPLYYRAPEKLDEEDKFDDSLHDEAYISYQKKGDIYSFGVLIHAILTEVKPENMFGNCSRDLRVKIIRDDYSNFIFKCGFNECFEDDLISEFKPIILRCMDKTPDDRFTIDKLIESIKELQIYKDNKEEIEFRIKNATNSSEYKCTLADIVKCVYRGSTSCTDLIQKLITEHLNDDKFQLKIDDDIIQKIYEAFDIKNDDFFFRYTTIYDILISKYHFYQISSKSISICYSDELLAQSLKTNENSIFPFFTLRNFIEFSEFNEEESLMFSYFIAREISSIHSQNMYHGNISFDSIAVYFNVKTGAFVPAIVPYYIYYKSFVDSRDFNRNYSLDTLDKHQRKDVKAFKSVISNFKYFPKNYLKEIEGLDDFGSILYYLHRKNIDIGNMQRNIFLQNTNNYDYSYFKVTFNVIRTIYFIFKQKIDGQKETENNYISIDININIDGIFDGIIYFLKRVIDDIQSPLVCHLPEMVHVVQNSILNLHSITEKFIIIYNLSSKLYNEFAMGHVDTEMPDELTFYDENNMFGIRMPAKQPKTVEPIKMHQFLTKKRRMRKQDRIWFNKMLIRRVEISELCFPSFIMMMRRYLLGLDPRLNFKIIIKISNKTYSKRQDKPIKASDVINVAKDLGIKNAEVEDGNVIIKINNNKGKKSKKNNNDDNNNDANDNGDDNNDDDADDNDDVDNDKT</sequence>
<feature type="region of interest" description="Disordered" evidence="1">
    <location>
        <begin position="1374"/>
        <end position="1393"/>
    </location>
</feature>
<evidence type="ECO:0000313" key="3">
    <source>
        <dbReference type="EMBL" id="KAK8885013.1"/>
    </source>
</evidence>
<dbReference type="InterPro" id="IPR011009">
    <property type="entry name" value="Kinase-like_dom_sf"/>
</dbReference>
<dbReference type="SUPFAM" id="SSF56112">
    <property type="entry name" value="Protein kinase-like (PK-like)"/>
    <property type="match status" value="2"/>
</dbReference>
<comment type="caution">
    <text evidence="3">The sequence shown here is derived from an EMBL/GenBank/DDBJ whole genome shotgun (WGS) entry which is preliminary data.</text>
</comment>
<proteinExistence type="predicted"/>
<feature type="compositionally biased region" description="Low complexity" evidence="1">
    <location>
        <begin position="1379"/>
        <end position="1393"/>
    </location>
</feature>